<dbReference type="SUPFAM" id="SSF46955">
    <property type="entry name" value="Putative DNA-binding domain"/>
    <property type="match status" value="1"/>
</dbReference>
<dbReference type="CDD" id="cd21075">
    <property type="entry name" value="DBD_XPA-like"/>
    <property type="match status" value="1"/>
</dbReference>
<accession>A0A2G8SMI7</accession>
<feature type="region of interest" description="Disordered" evidence="1">
    <location>
        <begin position="103"/>
        <end position="122"/>
    </location>
</feature>
<name>A0A2G8SMI7_9APHY</name>
<evidence type="ECO:0000313" key="3">
    <source>
        <dbReference type="Proteomes" id="UP000230002"/>
    </source>
</evidence>
<evidence type="ECO:0000256" key="1">
    <source>
        <dbReference type="SAM" id="MobiDB-lite"/>
    </source>
</evidence>
<dbReference type="AlphaFoldDB" id="A0A2G8SMI7"/>
<dbReference type="Proteomes" id="UP000230002">
    <property type="component" value="Unassembled WGS sequence"/>
</dbReference>
<proteinExistence type="predicted"/>
<protein>
    <submittedName>
        <fullName evidence="2">Uncharacterized protein</fullName>
    </submittedName>
</protein>
<keyword evidence="3" id="KW-1185">Reference proteome</keyword>
<comment type="caution">
    <text evidence="2">The sequence shown here is derived from an EMBL/GenBank/DDBJ whole genome shotgun (WGS) entry which is preliminary data.</text>
</comment>
<sequence length="343" mass="39679">MPKDSTRIKGRASISGRDRGTPSTEWPTSELDLDAKITKGKALERYQLKPKQLRGLAFQRELVDTNGRRVWAHVYNEREVEQRAWELHGGPDGLQEYIQSQANKPKKNIPPPEEEESFDSEKEMNNLRDQIPPWQWIVFNQALDRWRKCNNSRRSAIWYRISGLRLSLNFAKTYPQRPSEPLPSSPTVDKLRAVLAQAAPLPAYGSEEYGQEIEGLSRTCHRPDVWTYDWSNDYLQKLFSALNDVIRVEKAGRDFDKWRAIRWEVYDRFIECTNKGPSFQWWGTGWTDPAAEWLEGGLSKRVAAWTYRGRCPAGMDYNHLPMGHGSGCRSIAAKPPKYVSIYM</sequence>
<dbReference type="OrthoDB" id="3058642at2759"/>
<evidence type="ECO:0000313" key="2">
    <source>
        <dbReference type="EMBL" id="PIL34971.1"/>
    </source>
</evidence>
<reference evidence="2 3" key="1">
    <citation type="journal article" date="2015" name="Sci. Rep.">
        <title>Chromosome-level genome map provides insights into diverse defense mechanisms in the medicinal fungus Ganoderma sinense.</title>
        <authorList>
            <person name="Zhu Y."/>
            <person name="Xu J."/>
            <person name="Sun C."/>
            <person name="Zhou S."/>
            <person name="Xu H."/>
            <person name="Nelson D.R."/>
            <person name="Qian J."/>
            <person name="Song J."/>
            <person name="Luo H."/>
            <person name="Xiang L."/>
            <person name="Li Y."/>
            <person name="Xu Z."/>
            <person name="Ji A."/>
            <person name="Wang L."/>
            <person name="Lu S."/>
            <person name="Hayward A."/>
            <person name="Sun W."/>
            <person name="Li X."/>
            <person name="Schwartz D.C."/>
            <person name="Wang Y."/>
            <person name="Chen S."/>
        </authorList>
    </citation>
    <scope>NUCLEOTIDE SEQUENCE [LARGE SCALE GENOMIC DNA]</scope>
    <source>
        <strain evidence="2 3">ZZ0214-1</strain>
    </source>
</reference>
<feature type="region of interest" description="Disordered" evidence="1">
    <location>
        <begin position="1"/>
        <end position="32"/>
    </location>
</feature>
<organism evidence="2 3">
    <name type="scientific">Ganoderma sinense ZZ0214-1</name>
    <dbReference type="NCBI Taxonomy" id="1077348"/>
    <lineage>
        <taxon>Eukaryota</taxon>
        <taxon>Fungi</taxon>
        <taxon>Dikarya</taxon>
        <taxon>Basidiomycota</taxon>
        <taxon>Agaricomycotina</taxon>
        <taxon>Agaricomycetes</taxon>
        <taxon>Polyporales</taxon>
        <taxon>Polyporaceae</taxon>
        <taxon>Ganoderma</taxon>
    </lineage>
</organism>
<dbReference type="EMBL" id="AYKW01000004">
    <property type="protein sequence ID" value="PIL34971.1"/>
    <property type="molecule type" value="Genomic_DNA"/>
</dbReference>
<gene>
    <name evidence="2" type="ORF">GSI_02758</name>
</gene>
<dbReference type="InterPro" id="IPR009061">
    <property type="entry name" value="DNA-bd_dom_put_sf"/>
</dbReference>